<accession>A0ABN8QAI0</accession>
<dbReference type="EMBL" id="CALNXI010001217">
    <property type="protein sequence ID" value="CAH3160506.1"/>
    <property type="molecule type" value="Genomic_DNA"/>
</dbReference>
<evidence type="ECO:0000256" key="3">
    <source>
        <dbReference type="ARBA" id="ARBA00022491"/>
    </source>
</evidence>
<evidence type="ECO:0000256" key="6">
    <source>
        <dbReference type="ARBA" id="ARBA00023242"/>
    </source>
</evidence>
<evidence type="ECO:0000256" key="4">
    <source>
        <dbReference type="ARBA" id="ARBA00023015"/>
    </source>
</evidence>
<proteinExistence type="inferred from homology"/>
<keyword evidence="6" id="KW-0539">Nucleus</keyword>
<keyword evidence="5" id="KW-0804">Transcription</keyword>
<sequence length="646" mass="73502">MDDYGEDVGWDEAALSPSDERRDNEVIIQECVQNFAAKDFIMEPDIFNNIRRYYHAGGIPEEMVTLLSENYSGIAQSTNLLANWLIVTGAKVPDVEQMVENHLETLIIKHFDPKKADSIFSAEGETPSWLEDMIVHQTWRSMFYKLAEQHPDCLMLNFTIKLISDAGYQGEITSVSTACQQIEVFSRVLKTSACSFLEEGEQTFENNLPEFSKKVCYGQHTYLYAQCLLNHIAQNTDGGNKLIRISQELQKTAVESGHEVTEITLSLNGASAYPRAYSALSSMLGKNSLNPGDITVLYKLFSSSQPPPCALIRVPQFLELLLEALFKPGQHLNPEHKYKYVYLLAYAASVHETWIENERATLNRDELKTTSQALDKIHSLCVQETKKGSQLLAEVGVLFHCIRYSIITQSSSSRLQSSWTSMTTTSFALITLTASHFLFFDSLQISSCHVLQHRLVLNVLIRLFESPTPLDTLVELEFKKTVLDRMIHLLSRGYVVAVISYINSCLEKQNTDNSLIRHFVTEVLEMIAPPYSPEFILLFLPIVRNEEITGRLRSADRTDDVSLFLEIAIFSCFILSFQLTVLNRRECSSKPLTPRQSPYRFELRQSLDTSARLHNWNLEMLVFEDRAKTEIPGEKLSEQRREPSTN</sequence>
<protein>
    <recommendedName>
        <fullName evidence="9">Negative elongation factor D</fullName>
    </recommendedName>
</protein>
<dbReference type="Proteomes" id="UP001159427">
    <property type="component" value="Unassembled WGS sequence"/>
</dbReference>
<reference evidence="7 8" key="1">
    <citation type="submission" date="2022-05" db="EMBL/GenBank/DDBJ databases">
        <authorList>
            <consortium name="Genoscope - CEA"/>
            <person name="William W."/>
        </authorList>
    </citation>
    <scope>NUCLEOTIDE SEQUENCE [LARGE SCALE GENOMIC DNA]</scope>
</reference>
<name>A0ABN8QAI0_9CNID</name>
<keyword evidence="3" id="KW-0678">Repressor</keyword>
<evidence type="ECO:0000313" key="8">
    <source>
        <dbReference type="Proteomes" id="UP001159427"/>
    </source>
</evidence>
<comment type="similarity">
    <text evidence="2">Belongs to the NELF-D family.</text>
</comment>
<keyword evidence="8" id="KW-1185">Reference proteome</keyword>
<comment type="caution">
    <text evidence="7">The sequence shown here is derived from an EMBL/GenBank/DDBJ whole genome shotgun (WGS) entry which is preliminary data.</text>
</comment>
<evidence type="ECO:0008006" key="9">
    <source>
        <dbReference type="Google" id="ProtNLM"/>
    </source>
</evidence>
<keyword evidence="4" id="KW-0805">Transcription regulation</keyword>
<dbReference type="PANTHER" id="PTHR12144:SF0">
    <property type="entry name" value="NEGATIVE ELONGATION FACTOR C_D"/>
    <property type="match status" value="1"/>
</dbReference>
<dbReference type="PANTHER" id="PTHR12144">
    <property type="entry name" value="NEGATIVE ELONGATION FACTOR D"/>
    <property type="match status" value="1"/>
</dbReference>
<evidence type="ECO:0000313" key="7">
    <source>
        <dbReference type="EMBL" id="CAH3160506.1"/>
    </source>
</evidence>
<organism evidence="7 8">
    <name type="scientific">Porites evermanni</name>
    <dbReference type="NCBI Taxonomy" id="104178"/>
    <lineage>
        <taxon>Eukaryota</taxon>
        <taxon>Metazoa</taxon>
        <taxon>Cnidaria</taxon>
        <taxon>Anthozoa</taxon>
        <taxon>Hexacorallia</taxon>
        <taxon>Scleractinia</taxon>
        <taxon>Fungiina</taxon>
        <taxon>Poritidae</taxon>
        <taxon>Porites</taxon>
    </lineage>
</organism>
<evidence type="ECO:0000256" key="2">
    <source>
        <dbReference type="ARBA" id="ARBA00005726"/>
    </source>
</evidence>
<comment type="subcellular location">
    <subcellularLocation>
        <location evidence="1">Nucleus</location>
    </subcellularLocation>
</comment>
<feature type="non-terminal residue" evidence="7">
    <location>
        <position position="646"/>
    </location>
</feature>
<evidence type="ECO:0000256" key="5">
    <source>
        <dbReference type="ARBA" id="ARBA00023163"/>
    </source>
</evidence>
<dbReference type="InterPro" id="IPR006942">
    <property type="entry name" value="TH1"/>
</dbReference>
<evidence type="ECO:0000256" key="1">
    <source>
        <dbReference type="ARBA" id="ARBA00004123"/>
    </source>
</evidence>
<dbReference type="Pfam" id="PF04858">
    <property type="entry name" value="TH1"/>
    <property type="match status" value="1"/>
</dbReference>
<gene>
    <name evidence="7" type="ORF">PEVE_00003618</name>
</gene>